<dbReference type="SUPFAM" id="SSF53448">
    <property type="entry name" value="Nucleotide-diphospho-sugar transferases"/>
    <property type="match status" value="1"/>
</dbReference>
<dbReference type="InterPro" id="IPR001173">
    <property type="entry name" value="Glyco_trans_2-like"/>
</dbReference>
<gene>
    <name evidence="3" type="ORF">HUO12_00325</name>
</gene>
<feature type="domain" description="Glycosyltransferase 2-like" evidence="2">
    <location>
        <begin position="5"/>
        <end position="130"/>
    </location>
</feature>
<name>A0A850H8V8_9SPHN</name>
<dbReference type="AlphaFoldDB" id="A0A850H8V8"/>
<dbReference type="InterPro" id="IPR029044">
    <property type="entry name" value="Nucleotide-diphossugar_trans"/>
</dbReference>
<comment type="caution">
    <text evidence="3">The sequence shown here is derived from an EMBL/GenBank/DDBJ whole genome shotgun (WGS) entry which is preliminary data.</text>
</comment>
<reference evidence="3 4" key="1">
    <citation type="submission" date="2020-06" db="EMBL/GenBank/DDBJ databases">
        <title>Altererythrobacter lutimaris sp. nov., a marine bacterium isolated from a tidal flat.</title>
        <authorList>
            <person name="Kim D."/>
            <person name="Yoo Y."/>
            <person name="Kim J.-J."/>
        </authorList>
    </citation>
    <scope>NUCLEOTIDE SEQUENCE [LARGE SCALE GENOMIC DNA]</scope>
    <source>
        <strain evidence="3 4">JGD-16</strain>
    </source>
</reference>
<feature type="region of interest" description="Disordered" evidence="1">
    <location>
        <begin position="403"/>
        <end position="422"/>
    </location>
</feature>
<evidence type="ECO:0000313" key="4">
    <source>
        <dbReference type="Proteomes" id="UP000546031"/>
    </source>
</evidence>
<dbReference type="InterPro" id="IPR050834">
    <property type="entry name" value="Glycosyltransf_2"/>
</dbReference>
<dbReference type="PANTHER" id="PTHR43685">
    <property type="entry name" value="GLYCOSYLTRANSFERASE"/>
    <property type="match status" value="1"/>
</dbReference>
<keyword evidence="4" id="KW-1185">Reference proteome</keyword>
<dbReference type="PANTHER" id="PTHR43685:SF2">
    <property type="entry name" value="GLYCOSYLTRANSFERASE 2-LIKE DOMAIN-CONTAINING PROTEIN"/>
    <property type="match status" value="1"/>
</dbReference>
<sequence length="422" mass="46928">MTRISFLMPTFNRAHLIEESIASVTSQMSADDELILIDDGSNDDTPEVLKRVTGDHRIIAQENSGKAVALNRGLSEAQGKFIWICDDDDLLREGCVRLMVAAINKPNTDMVFARYTRFAEVDGERRDMGTGYWPDLSKGSIARHVLEDSFVMQNATLATREAYAKVGSFDETLLRSLDYDMAVRLATQVRCRYVDFIAFDQRKHDGARGPASIRHAAGSSESVWLDYDRRIFERQRQIIPLSFYQSMFTHTDPRLRKRAALLQRACVSARHDMWSDAVNDLRAASALAPTVAIGSVERDICRRAVCGKHGFPGALEDEIVARLRNLEGEGGNATEIVETVLRGTLWRLRDDDKAMRQSAKDLITGVIGLSGLARLSASHLVSKMGSESDNGIAEKREIEPLIVANQQDRKSDLPADASLAGR</sequence>
<dbReference type="Gene3D" id="3.90.550.10">
    <property type="entry name" value="Spore Coat Polysaccharide Biosynthesis Protein SpsA, Chain A"/>
    <property type="match status" value="1"/>
</dbReference>
<dbReference type="GO" id="GO:0016740">
    <property type="term" value="F:transferase activity"/>
    <property type="evidence" value="ECO:0007669"/>
    <property type="project" value="UniProtKB-KW"/>
</dbReference>
<organism evidence="3 4">
    <name type="scientific">Altererythrobacter lutimaris</name>
    <dbReference type="NCBI Taxonomy" id="2743979"/>
    <lineage>
        <taxon>Bacteria</taxon>
        <taxon>Pseudomonadati</taxon>
        <taxon>Pseudomonadota</taxon>
        <taxon>Alphaproteobacteria</taxon>
        <taxon>Sphingomonadales</taxon>
        <taxon>Erythrobacteraceae</taxon>
        <taxon>Altererythrobacter</taxon>
    </lineage>
</organism>
<keyword evidence="3" id="KW-0808">Transferase</keyword>
<dbReference type="Pfam" id="PF00535">
    <property type="entry name" value="Glycos_transf_2"/>
    <property type="match status" value="1"/>
</dbReference>
<accession>A0A850H8V8</accession>
<protein>
    <submittedName>
        <fullName evidence="3">Glycosyltransferase family 2 protein</fullName>
    </submittedName>
</protein>
<proteinExistence type="predicted"/>
<evidence type="ECO:0000256" key="1">
    <source>
        <dbReference type="SAM" id="MobiDB-lite"/>
    </source>
</evidence>
<dbReference type="EMBL" id="JABWTA010000001">
    <property type="protein sequence ID" value="NVE93336.1"/>
    <property type="molecule type" value="Genomic_DNA"/>
</dbReference>
<dbReference type="RefSeq" id="WP_176271711.1">
    <property type="nucleotide sequence ID" value="NZ_JABWTA010000001.1"/>
</dbReference>
<evidence type="ECO:0000313" key="3">
    <source>
        <dbReference type="EMBL" id="NVE93336.1"/>
    </source>
</evidence>
<evidence type="ECO:0000259" key="2">
    <source>
        <dbReference type="Pfam" id="PF00535"/>
    </source>
</evidence>
<dbReference type="Proteomes" id="UP000546031">
    <property type="component" value="Unassembled WGS sequence"/>
</dbReference>